<reference evidence="3" key="1">
    <citation type="submission" date="2016-11" db="UniProtKB">
        <authorList>
            <consortium name="WormBaseParasite"/>
        </authorList>
    </citation>
    <scope>IDENTIFICATION</scope>
</reference>
<evidence type="ECO:0000313" key="3">
    <source>
        <dbReference type="WBParaSite" id="L893_g30920.t1"/>
    </source>
</evidence>
<dbReference type="WBParaSite" id="L893_g30920.t1">
    <property type="protein sequence ID" value="L893_g30920.t1"/>
    <property type="gene ID" value="L893_g30920"/>
</dbReference>
<sequence length="198" mass="22083">MQIGRGAFARRFTPLPPGSRQVVNISKKPVTPPKTDVALPQASSSTDEVQYDNLDERKELQASPAANTVNRDARTEEQASLEAGLAQYTELDARIEAHIKDFEEMHLSSDSCNLKTKKKQGQANETRVNSENRAKGQMRFKQEAGRHKCDGGSCPLDNIFLEIISNDALIDYMIDSDRHELVEELLDIGAQLQTARKD</sequence>
<evidence type="ECO:0000313" key="2">
    <source>
        <dbReference type="Proteomes" id="UP000095287"/>
    </source>
</evidence>
<dbReference type="Proteomes" id="UP000095287">
    <property type="component" value="Unplaced"/>
</dbReference>
<accession>A0A1I7ZYQ4</accession>
<organism evidence="2 3">
    <name type="scientific">Steinernema glaseri</name>
    <dbReference type="NCBI Taxonomy" id="37863"/>
    <lineage>
        <taxon>Eukaryota</taxon>
        <taxon>Metazoa</taxon>
        <taxon>Ecdysozoa</taxon>
        <taxon>Nematoda</taxon>
        <taxon>Chromadorea</taxon>
        <taxon>Rhabditida</taxon>
        <taxon>Tylenchina</taxon>
        <taxon>Panagrolaimomorpha</taxon>
        <taxon>Strongyloidoidea</taxon>
        <taxon>Steinernematidae</taxon>
        <taxon>Steinernema</taxon>
    </lineage>
</organism>
<proteinExistence type="predicted"/>
<evidence type="ECO:0000256" key="1">
    <source>
        <dbReference type="SAM" id="MobiDB-lite"/>
    </source>
</evidence>
<name>A0A1I7ZYQ4_9BILA</name>
<keyword evidence="2" id="KW-1185">Reference proteome</keyword>
<dbReference type="AlphaFoldDB" id="A0A1I7ZYQ4"/>
<protein>
    <submittedName>
        <fullName evidence="3">RPAP1_N domain-containing protein</fullName>
    </submittedName>
</protein>
<feature type="region of interest" description="Disordered" evidence="1">
    <location>
        <begin position="1"/>
        <end position="75"/>
    </location>
</feature>